<accession>A0ABU5CR17</accession>
<keyword evidence="3" id="KW-1185">Reference proteome</keyword>
<name>A0ABU5CR17_9BACI</name>
<dbReference type="Gene3D" id="3.90.1300.10">
    <property type="entry name" value="Amidase signature (AS) domain"/>
    <property type="match status" value="1"/>
</dbReference>
<evidence type="ECO:0000313" key="2">
    <source>
        <dbReference type="EMBL" id="MDY0408789.1"/>
    </source>
</evidence>
<proteinExistence type="predicted"/>
<dbReference type="InterPro" id="IPR036928">
    <property type="entry name" value="AS_sf"/>
</dbReference>
<sequence>MKVANLPFQINDIIEMDATRIAKEIRANNLTSVAATTAYIEHIQKVNPHIHALVEERFELALQEAKDKDEERAITEDTPLYGVPISIKESFHVKGMKTTGGLVNRKDLIQNTDADVVKLLKKAGAIILGKTNTPALCFCQETNNKLYGRTNNPYDVNRTAGGSSGGEGALLSVGGAAVGLGSDIGGSIRFPSHFNGVVGFKPGKFQVSHQGHFPPTTVPLQERMLGIGPIGKSVRDIELIYKLIAQKVPKQQSLTSYTFEFLPNDIPLPLHNVTKKMLYQVKNMLATSFTVKDNIPPFMDETAEIWQEIMSIDVNTIQRMALSHDKTTTLLKEFTKEKLYQNSQTHAYLLWALIGAKLFSPSSKRIHDITAYLKNGDEYIDAYLARRILVFPYTIQVLPYTVRCMKRFFP</sequence>
<dbReference type="EMBL" id="JAWDIQ010000001">
    <property type="protein sequence ID" value="MDY0408789.1"/>
    <property type="molecule type" value="Genomic_DNA"/>
</dbReference>
<dbReference type="InterPro" id="IPR020556">
    <property type="entry name" value="Amidase_CS"/>
</dbReference>
<dbReference type="PANTHER" id="PTHR43372:SF4">
    <property type="entry name" value="FATTY-ACID AMIDE HYDROLASE 2"/>
    <property type="match status" value="1"/>
</dbReference>
<reference evidence="2 3" key="1">
    <citation type="submission" date="2023-10" db="EMBL/GenBank/DDBJ databases">
        <title>Virgibacillus soli CC-YMP-6 genome.</title>
        <authorList>
            <person name="Miliotis G."/>
            <person name="Sengupta P."/>
            <person name="Hameed A."/>
            <person name="Chuvochina M."/>
            <person name="Mcdonagh F."/>
            <person name="Simpson A.C."/>
            <person name="Singh N.K."/>
            <person name="Rekha P.D."/>
            <person name="Raman K."/>
            <person name="Hugenholtz P."/>
            <person name="Venkateswaran K."/>
        </authorList>
    </citation>
    <scope>NUCLEOTIDE SEQUENCE [LARGE SCALE GENOMIC DNA]</scope>
    <source>
        <strain evidence="2 3">CC-YMP-6</strain>
    </source>
</reference>
<dbReference type="PROSITE" id="PS00571">
    <property type="entry name" value="AMIDASES"/>
    <property type="match status" value="1"/>
</dbReference>
<dbReference type="Proteomes" id="UP001275315">
    <property type="component" value="Unassembled WGS sequence"/>
</dbReference>
<organism evidence="2 3">
    <name type="scientific">Paracerasibacillus soli</name>
    <dbReference type="NCBI Taxonomy" id="480284"/>
    <lineage>
        <taxon>Bacteria</taxon>
        <taxon>Bacillati</taxon>
        <taxon>Bacillota</taxon>
        <taxon>Bacilli</taxon>
        <taxon>Bacillales</taxon>
        <taxon>Bacillaceae</taxon>
        <taxon>Paracerasibacillus</taxon>
    </lineage>
</organism>
<dbReference type="Pfam" id="PF01425">
    <property type="entry name" value="Amidase"/>
    <property type="match status" value="1"/>
</dbReference>
<dbReference type="PANTHER" id="PTHR43372">
    <property type="entry name" value="FATTY-ACID AMIDE HYDROLASE"/>
    <property type="match status" value="1"/>
</dbReference>
<dbReference type="RefSeq" id="WP_320379496.1">
    <property type="nucleotide sequence ID" value="NZ_JAWDIQ010000001.1"/>
</dbReference>
<gene>
    <name evidence="2" type="ORF">RWD45_09785</name>
</gene>
<dbReference type="SUPFAM" id="SSF75304">
    <property type="entry name" value="Amidase signature (AS) enzymes"/>
    <property type="match status" value="1"/>
</dbReference>
<feature type="domain" description="Amidase" evidence="1">
    <location>
        <begin position="35"/>
        <end position="256"/>
    </location>
</feature>
<evidence type="ECO:0000313" key="3">
    <source>
        <dbReference type="Proteomes" id="UP001275315"/>
    </source>
</evidence>
<protein>
    <submittedName>
        <fullName evidence="2">Amidase</fullName>
    </submittedName>
</protein>
<dbReference type="InterPro" id="IPR052739">
    <property type="entry name" value="FAAH2"/>
</dbReference>
<evidence type="ECO:0000259" key="1">
    <source>
        <dbReference type="Pfam" id="PF01425"/>
    </source>
</evidence>
<dbReference type="InterPro" id="IPR023631">
    <property type="entry name" value="Amidase_dom"/>
</dbReference>
<comment type="caution">
    <text evidence="2">The sequence shown here is derived from an EMBL/GenBank/DDBJ whole genome shotgun (WGS) entry which is preliminary data.</text>
</comment>